<evidence type="ECO:0000313" key="3">
    <source>
        <dbReference type="Proteomes" id="UP000320048"/>
    </source>
</evidence>
<dbReference type="CDD" id="cd07726">
    <property type="entry name" value="ST1585-like_MBL-fold"/>
    <property type="match status" value="1"/>
</dbReference>
<dbReference type="PANTHER" id="PTHR42951:SF22">
    <property type="entry name" value="METALLO BETA-LACTAMASE SUPERFAMILY LIPOPROTEIN"/>
    <property type="match status" value="1"/>
</dbReference>
<keyword evidence="2" id="KW-0378">Hydrolase</keyword>
<feature type="domain" description="Metallo-beta-lactamase" evidence="1">
    <location>
        <begin position="20"/>
        <end position="221"/>
    </location>
</feature>
<protein>
    <submittedName>
        <fullName evidence="2">MBL fold metallo-hydrolase</fullName>
    </submittedName>
</protein>
<proteinExistence type="predicted"/>
<name>A0A537J9Y0_9BACT</name>
<dbReference type="Proteomes" id="UP000320048">
    <property type="component" value="Unassembled WGS sequence"/>
</dbReference>
<dbReference type="SMART" id="SM00849">
    <property type="entry name" value="Lactamase_B"/>
    <property type="match status" value="1"/>
</dbReference>
<evidence type="ECO:0000313" key="2">
    <source>
        <dbReference type="EMBL" id="TMI80303.1"/>
    </source>
</evidence>
<dbReference type="PANTHER" id="PTHR42951">
    <property type="entry name" value="METALLO-BETA-LACTAMASE DOMAIN-CONTAINING"/>
    <property type="match status" value="1"/>
</dbReference>
<dbReference type="InterPro" id="IPR037482">
    <property type="entry name" value="ST1585_MBL-fold"/>
</dbReference>
<dbReference type="InterPro" id="IPR036866">
    <property type="entry name" value="RibonucZ/Hydroxyglut_hydro"/>
</dbReference>
<dbReference type="EMBL" id="VBAO01000229">
    <property type="protein sequence ID" value="TMI80303.1"/>
    <property type="molecule type" value="Genomic_DNA"/>
</dbReference>
<dbReference type="GO" id="GO:0016787">
    <property type="term" value="F:hydrolase activity"/>
    <property type="evidence" value="ECO:0007669"/>
    <property type="project" value="UniProtKB-KW"/>
</dbReference>
<dbReference type="AlphaFoldDB" id="A0A537J9Y0"/>
<comment type="caution">
    <text evidence="2">The sequence shown here is derived from an EMBL/GenBank/DDBJ whole genome shotgun (WGS) entry which is preliminary data.</text>
</comment>
<reference evidence="2 3" key="1">
    <citation type="journal article" date="2019" name="Nat. Microbiol.">
        <title>Mediterranean grassland soil C-N compound turnover is dependent on rainfall and depth, and is mediated by genomically divergent microorganisms.</title>
        <authorList>
            <person name="Diamond S."/>
            <person name="Andeer P.F."/>
            <person name="Li Z."/>
            <person name="Crits-Christoph A."/>
            <person name="Burstein D."/>
            <person name="Anantharaman K."/>
            <person name="Lane K.R."/>
            <person name="Thomas B.C."/>
            <person name="Pan C."/>
            <person name="Northen T.R."/>
            <person name="Banfield J.F."/>
        </authorList>
    </citation>
    <scope>NUCLEOTIDE SEQUENCE [LARGE SCALE GENOMIC DNA]</scope>
    <source>
        <strain evidence="2">NP_7</strain>
    </source>
</reference>
<dbReference type="InterPro" id="IPR001279">
    <property type="entry name" value="Metallo-B-lactamas"/>
</dbReference>
<sequence length="308" mass="33048">MVGAPGVHLVDLLEQGLPSVTSGYLIAAPQPALVEAGSARSVPVVLETLAHLGIAPADIAYIIVTHIHLDHAGGAGILLRHLKNAQVVVHQRGARHLVDPSRLVAGARVVFGENLEAYYGVPEPVSPGRLLVPGPGDELDLGGGHRLRFFDAHGHARHQQVILDDGPGSLFGGDEFGKQFVEIADDYLLPDTSPSEFDPAAWARSIDLLLTLRPQTVLLGHFGRCALGCDALGRRLREQVEAFAGLGRAGAGALSWEEVHPRLVEHVRRDLAVRGIEWTQAVEHELEEELGVWAKGIADYHARRSSPG</sequence>
<evidence type="ECO:0000259" key="1">
    <source>
        <dbReference type="SMART" id="SM00849"/>
    </source>
</evidence>
<gene>
    <name evidence="2" type="ORF">E6H04_08900</name>
</gene>
<dbReference type="SUPFAM" id="SSF56281">
    <property type="entry name" value="Metallo-hydrolase/oxidoreductase"/>
    <property type="match status" value="1"/>
</dbReference>
<organism evidence="2 3">
    <name type="scientific">Candidatus Segetimicrobium genomatis</name>
    <dbReference type="NCBI Taxonomy" id="2569760"/>
    <lineage>
        <taxon>Bacteria</taxon>
        <taxon>Bacillati</taxon>
        <taxon>Candidatus Sysuimicrobiota</taxon>
        <taxon>Candidatus Sysuimicrobiia</taxon>
        <taxon>Candidatus Sysuimicrobiales</taxon>
        <taxon>Candidatus Segetimicrobiaceae</taxon>
        <taxon>Candidatus Segetimicrobium</taxon>
    </lineage>
</organism>
<dbReference type="Gene3D" id="3.60.15.10">
    <property type="entry name" value="Ribonuclease Z/Hydroxyacylglutathione hydrolase-like"/>
    <property type="match status" value="1"/>
</dbReference>
<dbReference type="Pfam" id="PF00753">
    <property type="entry name" value="Lactamase_B"/>
    <property type="match status" value="1"/>
</dbReference>
<accession>A0A537J9Y0</accession>
<dbReference type="InterPro" id="IPR050855">
    <property type="entry name" value="NDM-1-like"/>
</dbReference>